<name>A0A3G1KWJ1_FORW1</name>
<dbReference type="Pfam" id="PF07929">
    <property type="entry name" value="PRiA4_ORF3"/>
    <property type="match status" value="1"/>
</dbReference>
<protein>
    <recommendedName>
        <fullName evidence="6">Plasmid pRiA4b Orf3-like domain-containing protein</fullName>
    </recommendedName>
</protein>
<dbReference type="InterPro" id="IPR024047">
    <property type="entry name" value="MM3350-like_sf"/>
</dbReference>
<comment type="subcellular location">
    <subcellularLocation>
        <location evidence="1">Membrane</location>
        <topology evidence="1">Multi-pass membrane protein</topology>
    </subcellularLocation>
</comment>
<keyword evidence="2" id="KW-0812">Transmembrane</keyword>
<evidence type="ECO:0000313" key="8">
    <source>
        <dbReference type="Proteomes" id="UP000323521"/>
    </source>
</evidence>
<dbReference type="KEGG" id="fwa:DCMF_20430"/>
<reference evidence="7 8" key="1">
    <citation type="submission" date="2016-10" db="EMBL/GenBank/DDBJ databases">
        <title>Complete Genome Sequence of Peptococcaceae strain DCMF.</title>
        <authorList>
            <person name="Edwards R.J."/>
            <person name="Holland S.I."/>
            <person name="Deshpande N.P."/>
            <person name="Wong Y.K."/>
            <person name="Ertan H."/>
            <person name="Manefield M."/>
            <person name="Russell T.L."/>
            <person name="Lee M.J."/>
        </authorList>
    </citation>
    <scope>NUCLEOTIDE SEQUENCE [LARGE SCALE GENOMIC DNA]</scope>
    <source>
        <strain evidence="7 8">DCMF</strain>
    </source>
</reference>
<dbReference type="InterPro" id="IPR004027">
    <property type="entry name" value="SEC_C_motif"/>
</dbReference>
<dbReference type="GO" id="GO:0016020">
    <property type="term" value="C:membrane"/>
    <property type="evidence" value="ECO:0007669"/>
    <property type="project" value="UniProtKB-SubCell"/>
</dbReference>
<organism evidence="7 8">
    <name type="scientific">Formimonas warabiya</name>
    <dbReference type="NCBI Taxonomy" id="1761012"/>
    <lineage>
        <taxon>Bacteria</taxon>
        <taxon>Bacillati</taxon>
        <taxon>Bacillota</taxon>
        <taxon>Clostridia</taxon>
        <taxon>Eubacteriales</taxon>
        <taxon>Peptococcaceae</taxon>
        <taxon>Candidatus Formimonas</taxon>
    </lineage>
</organism>
<evidence type="ECO:0000259" key="6">
    <source>
        <dbReference type="Pfam" id="PF07929"/>
    </source>
</evidence>
<dbReference type="SUPFAM" id="SSF81901">
    <property type="entry name" value="HCP-like"/>
    <property type="match status" value="1"/>
</dbReference>
<dbReference type="PANTHER" id="PTHR33747:SF1">
    <property type="entry name" value="ADENYLATE CYCLASE-ASSOCIATED CAP C-TERMINAL DOMAIN-CONTAINING PROTEIN"/>
    <property type="match status" value="1"/>
</dbReference>
<evidence type="ECO:0000256" key="2">
    <source>
        <dbReference type="ARBA" id="ARBA00022692"/>
    </source>
</evidence>
<sequence>MRKRKAGSGESIYVFKVVLSDWGGRVKGMPYRVIACPEKISLYQLGETIIESFDFSFDHAFGFYDNIKNWYRSQEGYELFADLGEKDSFPGVKRAQAAKVFPELKKKMLFLFDYGDEWRFVVQLIKIEEPEENVKYPLVIQAVGDISQYGGGEDDEDWEEDDGEEDWTEAKEDGKRELAEVNQVVPKEQEWEKKPKIGRNDPCPCGSGKKYKKCCGAQEEKVVSLLEFQTEKEFADLIEKLCDFVTRKYLDLLLEEFTDFDLEFPEDPEEFEEDPDAALVCEAFIFDVKLSGNRTPFEEFIKKHGQGYRTSTLKWFEELKDSVFSFYEVTGITAGERVVLKDLLGTGTFDVYFEDYFDEDEIYVGDAIWCRLVPFRQKHKIFLSSIVVLNELKDEVKELVLHEYHQEKNLEIHAFLKDHSFILLQKILDFLQHSSDSVGLPEKFMGFRDPVEAEKLINRAMRIKSKKRKVELAQEALAQDHLCVDAYVILGEEKAETWEDAKELFQQGVKAGEKVLGQGFFKKNRGHFWGISATRPYMRAKFRLAESLWNLGERRKAAHHLTEMLELNPADHQGARYLLCHLLLILDADDEYEKLMKKYSDDSSVEFLFNNALFLFRHSGNSKESLDGLKKALEYNAYVAKYLLNIIKVPKKIFGPIIAGGQEEAAGYVTDARRNWEKTPGAISWLGKNLWLV</sequence>
<gene>
    <name evidence="7" type="ORF">DCMF_20430</name>
</gene>
<evidence type="ECO:0000256" key="3">
    <source>
        <dbReference type="ARBA" id="ARBA00022989"/>
    </source>
</evidence>
<dbReference type="Pfam" id="PF04184">
    <property type="entry name" value="ST7"/>
    <property type="match status" value="1"/>
</dbReference>
<dbReference type="AlphaFoldDB" id="A0A3G1KWJ1"/>
<dbReference type="SUPFAM" id="SSF159941">
    <property type="entry name" value="MM3350-like"/>
    <property type="match status" value="1"/>
</dbReference>
<evidence type="ECO:0000256" key="4">
    <source>
        <dbReference type="ARBA" id="ARBA00023136"/>
    </source>
</evidence>
<proteinExistence type="predicted"/>
<evidence type="ECO:0000313" key="7">
    <source>
        <dbReference type="EMBL" id="ATW26816.1"/>
    </source>
</evidence>
<dbReference type="Gene3D" id="1.25.40.10">
    <property type="entry name" value="Tetratricopeptide repeat domain"/>
    <property type="match status" value="1"/>
</dbReference>
<dbReference type="PANTHER" id="PTHR33747">
    <property type="entry name" value="UPF0225 PROTEIN SCO1677"/>
    <property type="match status" value="1"/>
</dbReference>
<accession>A0A3G1KWJ1</accession>
<keyword evidence="8" id="KW-1185">Reference proteome</keyword>
<keyword evidence="3" id="KW-1133">Transmembrane helix</keyword>
<dbReference type="InterPro" id="IPR011990">
    <property type="entry name" value="TPR-like_helical_dom_sf"/>
</dbReference>
<feature type="domain" description="Plasmid pRiA4b Orf3-like" evidence="6">
    <location>
        <begin position="12"/>
        <end position="144"/>
    </location>
</feature>
<keyword evidence="4" id="KW-0472">Membrane</keyword>
<dbReference type="InterPro" id="IPR012912">
    <property type="entry name" value="Plasmid_pRiA4b_Orf3-like"/>
</dbReference>
<dbReference type="Gene3D" id="3.10.290.30">
    <property type="entry name" value="MM3350-like"/>
    <property type="match status" value="1"/>
</dbReference>
<evidence type="ECO:0000256" key="1">
    <source>
        <dbReference type="ARBA" id="ARBA00004141"/>
    </source>
</evidence>
<evidence type="ECO:0000256" key="5">
    <source>
        <dbReference type="SAM" id="MobiDB-lite"/>
    </source>
</evidence>
<feature type="compositionally biased region" description="Acidic residues" evidence="5">
    <location>
        <begin position="152"/>
        <end position="167"/>
    </location>
</feature>
<dbReference type="RefSeq" id="WP_214658772.1">
    <property type="nucleotide sequence ID" value="NZ_CP017634.1"/>
</dbReference>
<dbReference type="Proteomes" id="UP000323521">
    <property type="component" value="Chromosome"/>
</dbReference>
<dbReference type="SUPFAM" id="SSF103642">
    <property type="entry name" value="Sec-C motif"/>
    <property type="match status" value="1"/>
</dbReference>
<dbReference type="Pfam" id="PF02810">
    <property type="entry name" value="SEC-C"/>
    <property type="match status" value="1"/>
</dbReference>
<dbReference type="EMBL" id="CP017634">
    <property type="protein sequence ID" value="ATW26816.1"/>
    <property type="molecule type" value="Genomic_DNA"/>
</dbReference>
<feature type="region of interest" description="Disordered" evidence="5">
    <location>
        <begin position="150"/>
        <end position="173"/>
    </location>
</feature>
<dbReference type="InterPro" id="IPR007311">
    <property type="entry name" value="ST7"/>
</dbReference>